<evidence type="ECO:0000313" key="2">
    <source>
        <dbReference type="Proteomes" id="UP001153365"/>
    </source>
</evidence>
<organism evidence="1 2">
    <name type="scientific">Phakopsora pachyrhizi</name>
    <name type="common">Asian soybean rust disease fungus</name>
    <dbReference type="NCBI Taxonomy" id="170000"/>
    <lineage>
        <taxon>Eukaryota</taxon>
        <taxon>Fungi</taxon>
        <taxon>Dikarya</taxon>
        <taxon>Basidiomycota</taxon>
        <taxon>Pucciniomycotina</taxon>
        <taxon>Pucciniomycetes</taxon>
        <taxon>Pucciniales</taxon>
        <taxon>Phakopsoraceae</taxon>
        <taxon>Phakopsora</taxon>
    </lineage>
</organism>
<name>A0AAV0BK39_PHAPC</name>
<reference evidence="1" key="1">
    <citation type="submission" date="2022-06" db="EMBL/GenBank/DDBJ databases">
        <authorList>
            <consortium name="SYNGENTA / RWTH Aachen University"/>
        </authorList>
    </citation>
    <scope>NUCLEOTIDE SEQUENCE</scope>
</reference>
<sequence length="122" mass="13399">MSVLMFTASKIKYGLSKTSDNPDRNFVDLRNQTVPGQFGVNCCGTNDSQTSNCQTLFFNSVEDFCIWGPAEESQKISEAAGKLVAWCTRPGRGTRLIPDGALKGVHFISTNVRILSQFCLDV</sequence>
<protein>
    <submittedName>
        <fullName evidence="1">Expressed protein</fullName>
    </submittedName>
</protein>
<keyword evidence="2" id="KW-1185">Reference proteome</keyword>
<comment type="caution">
    <text evidence="1">The sequence shown here is derived from an EMBL/GenBank/DDBJ whole genome shotgun (WGS) entry which is preliminary data.</text>
</comment>
<accession>A0AAV0BK39</accession>
<proteinExistence type="predicted"/>
<dbReference type="AlphaFoldDB" id="A0AAV0BK39"/>
<evidence type="ECO:0000313" key="1">
    <source>
        <dbReference type="EMBL" id="CAH7687373.1"/>
    </source>
</evidence>
<dbReference type="EMBL" id="CALTRL010005863">
    <property type="protein sequence ID" value="CAH7687373.1"/>
    <property type="molecule type" value="Genomic_DNA"/>
</dbReference>
<dbReference type="Proteomes" id="UP001153365">
    <property type="component" value="Unassembled WGS sequence"/>
</dbReference>
<gene>
    <name evidence="1" type="ORF">PPACK8108_LOCUS22153</name>
</gene>